<sequence length="111" mass="12008">MKRPAKAQRSVLWLGAIFPAVGLIVLADQIGARVVGYGQQTVEIVSIIKTGNARAPHSLIYRTADGKTDHMYWPKHEAGANDCLPGMLVEADISFSVGDAYVETCRAKPAR</sequence>
<gene>
    <name evidence="1" type="ORF">GRI42_03335</name>
</gene>
<proteinExistence type="predicted"/>
<protein>
    <submittedName>
        <fullName evidence="1">Uncharacterized protein</fullName>
    </submittedName>
</protein>
<keyword evidence="2" id="KW-1185">Reference proteome</keyword>
<evidence type="ECO:0000313" key="2">
    <source>
        <dbReference type="Proteomes" id="UP000444185"/>
    </source>
</evidence>
<dbReference type="AlphaFoldDB" id="A0A844XXJ2"/>
<organism evidence="1 2">
    <name type="scientific">Qipengyuania gaetbuli</name>
    <dbReference type="NCBI Taxonomy" id="266952"/>
    <lineage>
        <taxon>Bacteria</taxon>
        <taxon>Pseudomonadati</taxon>
        <taxon>Pseudomonadota</taxon>
        <taxon>Alphaproteobacteria</taxon>
        <taxon>Sphingomonadales</taxon>
        <taxon>Erythrobacteraceae</taxon>
        <taxon>Qipengyuania</taxon>
    </lineage>
</organism>
<reference evidence="1 2" key="1">
    <citation type="submission" date="2019-12" db="EMBL/GenBank/DDBJ databases">
        <title>Genomic-based taxomic classification of the family Erythrobacteraceae.</title>
        <authorList>
            <person name="Xu L."/>
        </authorList>
    </citation>
    <scope>NUCLEOTIDE SEQUENCE [LARGE SCALE GENOMIC DNA]</scope>
    <source>
        <strain evidence="1 2">DSM 16225</strain>
    </source>
</reference>
<name>A0A844XXJ2_9SPHN</name>
<evidence type="ECO:0000313" key="1">
    <source>
        <dbReference type="EMBL" id="MXO50334.1"/>
    </source>
</evidence>
<comment type="caution">
    <text evidence="1">The sequence shown here is derived from an EMBL/GenBank/DDBJ whole genome shotgun (WGS) entry which is preliminary data.</text>
</comment>
<dbReference type="EMBL" id="WTYF01000004">
    <property type="protein sequence ID" value="MXO50334.1"/>
    <property type="molecule type" value="Genomic_DNA"/>
</dbReference>
<dbReference type="Proteomes" id="UP000444185">
    <property type="component" value="Unassembled WGS sequence"/>
</dbReference>
<dbReference type="RefSeq" id="WP_160606908.1">
    <property type="nucleotide sequence ID" value="NZ_WTYF01000004.1"/>
</dbReference>
<accession>A0A844XXJ2</accession>